<evidence type="ECO:0000313" key="2">
    <source>
        <dbReference type="Proteomes" id="UP001056425"/>
    </source>
</evidence>
<evidence type="ECO:0008006" key="3">
    <source>
        <dbReference type="Google" id="ProtNLM"/>
    </source>
</evidence>
<dbReference type="AlphaFoldDB" id="A0A9E7M7P9"/>
<dbReference type="Proteomes" id="UP001056425">
    <property type="component" value="Chromosome"/>
</dbReference>
<organism evidence="1 2">
    <name type="scientific">Thermococcus argininiproducens</name>
    <dbReference type="NCBI Taxonomy" id="2866384"/>
    <lineage>
        <taxon>Archaea</taxon>
        <taxon>Methanobacteriati</taxon>
        <taxon>Methanobacteriota</taxon>
        <taxon>Thermococci</taxon>
        <taxon>Thermococcales</taxon>
        <taxon>Thermococcaceae</taxon>
        <taxon>Thermococcus</taxon>
    </lineage>
</organism>
<sequence length="106" mass="12287">MVLSDKEIREIITPLLLSGAKMLDKHCPRCGSPLFELNGKVFCPVCEQRKKHGEVELKSVEENLIQKLNMLANTLPNDVNELRKYLEVMDMIITLLEKYKRMEGRK</sequence>
<evidence type="ECO:0000313" key="1">
    <source>
        <dbReference type="EMBL" id="USG98965.1"/>
    </source>
</evidence>
<proteinExistence type="predicted"/>
<accession>A0A9E7M7P9</accession>
<name>A0A9E7M7P9_9EURY</name>
<dbReference type="GeneID" id="72777728"/>
<dbReference type="NCBIfam" id="NF001645">
    <property type="entry name" value="PRK00420.1-2"/>
    <property type="match status" value="1"/>
</dbReference>
<dbReference type="Pfam" id="PF06677">
    <property type="entry name" value="Auto_anti-p27"/>
    <property type="match status" value="1"/>
</dbReference>
<keyword evidence="2" id="KW-1185">Reference proteome</keyword>
<dbReference type="RefSeq" id="WP_251947151.1">
    <property type="nucleotide sequence ID" value="NZ_CP080572.1"/>
</dbReference>
<dbReference type="KEGG" id="thei:K1720_05240"/>
<gene>
    <name evidence="1" type="ORF">K1720_05240</name>
</gene>
<dbReference type="EMBL" id="CP080572">
    <property type="protein sequence ID" value="USG98965.1"/>
    <property type="molecule type" value="Genomic_DNA"/>
</dbReference>
<protein>
    <recommendedName>
        <fullName evidence="3">DNA-directed RNA polymerase M/15kDa subunit domain-containing protein</fullName>
    </recommendedName>
</protein>
<reference evidence="1 2" key="1">
    <citation type="submission" date="2021-08" db="EMBL/GenBank/DDBJ databases">
        <title>Thermococcus onnuriiensis IOH2.</title>
        <authorList>
            <person name="Park Y.-J."/>
        </authorList>
    </citation>
    <scope>NUCLEOTIDE SEQUENCE [LARGE SCALE GENOMIC DNA]</scope>
    <source>
        <strain evidence="1 2">IOH2</strain>
    </source>
</reference>
<dbReference type="InterPro" id="IPR009563">
    <property type="entry name" value="SSSCA1"/>
</dbReference>